<name>A0A379T0B3_SALER</name>
<reference evidence="1 2" key="1">
    <citation type="submission" date="2018-06" db="EMBL/GenBank/DDBJ databases">
        <authorList>
            <consortium name="Pathogen Informatics"/>
            <person name="Doyle S."/>
        </authorList>
    </citation>
    <scope>NUCLEOTIDE SEQUENCE [LARGE SCALE GENOMIC DNA]</scope>
    <source>
        <strain evidence="1 2">NCTC7304</strain>
    </source>
</reference>
<evidence type="ECO:0000313" key="1">
    <source>
        <dbReference type="EMBL" id="SUG35133.1"/>
    </source>
</evidence>
<sequence length="298" mass="34419">MKAGVCLFLESFSLDKDEYILIQQISKLKKLMKRMNSEFTKFCKSNEFDSKLALSLCSTSSDIGGLMSQFYDMGKVEVLSLGCDDLLNVINSIPPLYNSRMLYMYNSKDNLILTAMRDSTIINEEELVMHCRKILDDYPRDNVEYGKNIQDIFKNIIFMNNEDHEEFKTFNSMDKIDGGFENFHKSITDFSFLLYNYEVIPGDSAQNLKNMDSALIYTVCEEGGGKSGRKAGELNRDFIIDKVKYTDINCEFHYKLLYEDGQNRKGKRYSGNRIYFGFFNKIDGQPPRIAISHIGKHL</sequence>
<dbReference type="EMBL" id="UGXD01000002">
    <property type="protein sequence ID" value="SUG35133.1"/>
    <property type="molecule type" value="Genomic_DNA"/>
</dbReference>
<dbReference type="Proteomes" id="UP000254762">
    <property type="component" value="Unassembled WGS sequence"/>
</dbReference>
<organism evidence="1 2">
    <name type="scientific">Salmonella enterica subsp. arizonae</name>
    <dbReference type="NCBI Taxonomy" id="59203"/>
    <lineage>
        <taxon>Bacteria</taxon>
        <taxon>Pseudomonadati</taxon>
        <taxon>Pseudomonadota</taxon>
        <taxon>Gammaproteobacteria</taxon>
        <taxon>Enterobacterales</taxon>
        <taxon>Enterobacteriaceae</taxon>
        <taxon>Salmonella</taxon>
    </lineage>
</organism>
<dbReference type="AlphaFoldDB" id="A0A379T0B3"/>
<protein>
    <submittedName>
        <fullName evidence="1">Uncharacterized protein</fullName>
    </submittedName>
</protein>
<gene>
    <name evidence="1" type="ORF">NCTC7304_04682</name>
</gene>
<evidence type="ECO:0000313" key="2">
    <source>
        <dbReference type="Proteomes" id="UP000254762"/>
    </source>
</evidence>
<accession>A0A379T0B3</accession>
<proteinExistence type="predicted"/>